<feature type="DNA-binding region" description="OmpR/PhoB-type" evidence="7">
    <location>
        <begin position="146"/>
        <end position="245"/>
    </location>
</feature>
<dbReference type="InterPro" id="IPR001789">
    <property type="entry name" value="Sig_transdc_resp-reg_receiver"/>
</dbReference>
<feature type="domain" description="Response regulatory" evidence="8">
    <location>
        <begin position="21"/>
        <end position="136"/>
    </location>
</feature>
<dbReference type="Pfam" id="PF00072">
    <property type="entry name" value="Response_reg"/>
    <property type="match status" value="1"/>
</dbReference>
<dbReference type="Gene3D" id="3.40.50.2300">
    <property type="match status" value="1"/>
</dbReference>
<name>A0A0R2E0N1_9LACO</name>
<dbReference type="FunFam" id="3.40.50.2300:FF:000001">
    <property type="entry name" value="DNA-binding response regulator PhoB"/>
    <property type="match status" value="1"/>
</dbReference>
<keyword evidence="1 6" id="KW-0597">Phosphoprotein</keyword>
<keyword evidence="5" id="KW-0804">Transcription</keyword>
<keyword evidence="2" id="KW-0902">Two-component regulatory system</keyword>
<keyword evidence="3" id="KW-0805">Transcription regulation</keyword>
<keyword evidence="4 7" id="KW-0238">DNA-binding</keyword>
<dbReference type="InterPro" id="IPR001867">
    <property type="entry name" value="OmpR/PhoB-type_DNA-bd"/>
</dbReference>
<dbReference type="GO" id="GO:0005829">
    <property type="term" value="C:cytosol"/>
    <property type="evidence" value="ECO:0007669"/>
    <property type="project" value="TreeGrafter"/>
</dbReference>
<dbReference type="SUPFAM" id="SSF52172">
    <property type="entry name" value="CheY-like"/>
    <property type="match status" value="1"/>
</dbReference>
<evidence type="ECO:0000256" key="3">
    <source>
        <dbReference type="ARBA" id="ARBA00023015"/>
    </source>
</evidence>
<dbReference type="Pfam" id="PF00486">
    <property type="entry name" value="Trans_reg_C"/>
    <property type="match status" value="1"/>
</dbReference>
<dbReference type="GO" id="GO:0032993">
    <property type="term" value="C:protein-DNA complex"/>
    <property type="evidence" value="ECO:0007669"/>
    <property type="project" value="TreeGrafter"/>
</dbReference>
<dbReference type="CDD" id="cd00383">
    <property type="entry name" value="trans_reg_C"/>
    <property type="match status" value="1"/>
</dbReference>
<dbReference type="EMBL" id="AYYH01000034">
    <property type="protein sequence ID" value="KRN09094.1"/>
    <property type="molecule type" value="Genomic_DNA"/>
</dbReference>
<proteinExistence type="predicted"/>
<dbReference type="GO" id="GO:0006355">
    <property type="term" value="P:regulation of DNA-templated transcription"/>
    <property type="evidence" value="ECO:0007669"/>
    <property type="project" value="InterPro"/>
</dbReference>
<sequence>MIDADSVNIRICFGGNIVSKTILLVEDELGLVASLKKELEFENYQVLTASDGLTALTVFDKKQKSIDLIILDWMLPKLDGLGVLRRIRRAYDIPIIMLTARDYTGDKVAGLTGGADDYITKPFDIEELLARITAVLRRPRQIIDKHQVYQLDDLILDTGKRRITRDNHSIQLTQREYQLLMEMFKDVGKVFTRNELLDLVWGSDFEGEPNIVDVYIRYLRNKIDEFPNSKKLIHTVRGVGYSLTDN</sequence>
<dbReference type="InterPro" id="IPR036388">
    <property type="entry name" value="WH-like_DNA-bd_sf"/>
</dbReference>
<dbReference type="InterPro" id="IPR016032">
    <property type="entry name" value="Sig_transdc_resp-reg_C-effctor"/>
</dbReference>
<dbReference type="CDD" id="cd17574">
    <property type="entry name" value="REC_OmpR"/>
    <property type="match status" value="1"/>
</dbReference>
<evidence type="ECO:0000256" key="6">
    <source>
        <dbReference type="PROSITE-ProRule" id="PRU00169"/>
    </source>
</evidence>
<dbReference type="Gene3D" id="6.10.250.690">
    <property type="match status" value="1"/>
</dbReference>
<dbReference type="Gene3D" id="1.10.10.10">
    <property type="entry name" value="Winged helix-like DNA-binding domain superfamily/Winged helix DNA-binding domain"/>
    <property type="match status" value="1"/>
</dbReference>
<dbReference type="AlphaFoldDB" id="A0A0R2E0N1"/>
<evidence type="ECO:0000256" key="7">
    <source>
        <dbReference type="PROSITE-ProRule" id="PRU01091"/>
    </source>
</evidence>
<dbReference type="SUPFAM" id="SSF46894">
    <property type="entry name" value="C-terminal effector domain of the bipartite response regulators"/>
    <property type="match status" value="1"/>
</dbReference>
<dbReference type="PANTHER" id="PTHR48111">
    <property type="entry name" value="REGULATOR OF RPOS"/>
    <property type="match status" value="1"/>
</dbReference>
<evidence type="ECO:0000256" key="4">
    <source>
        <dbReference type="ARBA" id="ARBA00023125"/>
    </source>
</evidence>
<evidence type="ECO:0000313" key="10">
    <source>
        <dbReference type="EMBL" id="KRN09094.1"/>
    </source>
</evidence>
<evidence type="ECO:0000259" key="9">
    <source>
        <dbReference type="PROSITE" id="PS51755"/>
    </source>
</evidence>
<dbReference type="PROSITE" id="PS51755">
    <property type="entry name" value="OMPR_PHOB"/>
    <property type="match status" value="1"/>
</dbReference>
<dbReference type="InterPro" id="IPR011006">
    <property type="entry name" value="CheY-like_superfamily"/>
</dbReference>
<dbReference type="SMART" id="SM00862">
    <property type="entry name" value="Trans_reg_C"/>
    <property type="match status" value="1"/>
</dbReference>
<organism evidence="10 11">
    <name type="scientific">Liquorilactobacillus mali KCTC 3596 = DSM 20444</name>
    <dbReference type="NCBI Taxonomy" id="1046596"/>
    <lineage>
        <taxon>Bacteria</taxon>
        <taxon>Bacillati</taxon>
        <taxon>Bacillota</taxon>
        <taxon>Bacilli</taxon>
        <taxon>Lactobacillales</taxon>
        <taxon>Lactobacillaceae</taxon>
        <taxon>Liquorilactobacillus</taxon>
    </lineage>
</organism>
<evidence type="ECO:0000256" key="2">
    <source>
        <dbReference type="ARBA" id="ARBA00023012"/>
    </source>
</evidence>
<evidence type="ECO:0000256" key="1">
    <source>
        <dbReference type="ARBA" id="ARBA00022553"/>
    </source>
</evidence>
<feature type="modified residue" description="4-aspartylphosphate" evidence="6">
    <location>
        <position position="72"/>
    </location>
</feature>
<evidence type="ECO:0000259" key="8">
    <source>
        <dbReference type="PROSITE" id="PS50110"/>
    </source>
</evidence>
<dbReference type="SMART" id="SM00448">
    <property type="entry name" value="REC"/>
    <property type="match status" value="1"/>
</dbReference>
<reference evidence="10 11" key="1">
    <citation type="journal article" date="2015" name="Genome Announc.">
        <title>Expanding the biotechnology potential of lactobacilli through comparative genomics of 213 strains and associated genera.</title>
        <authorList>
            <person name="Sun Z."/>
            <person name="Harris H.M."/>
            <person name="McCann A."/>
            <person name="Guo C."/>
            <person name="Argimon S."/>
            <person name="Zhang W."/>
            <person name="Yang X."/>
            <person name="Jeffery I.B."/>
            <person name="Cooney J.C."/>
            <person name="Kagawa T.F."/>
            <person name="Liu W."/>
            <person name="Song Y."/>
            <person name="Salvetti E."/>
            <person name="Wrobel A."/>
            <person name="Rasinkangas P."/>
            <person name="Parkhill J."/>
            <person name="Rea M.C."/>
            <person name="O'Sullivan O."/>
            <person name="Ritari J."/>
            <person name="Douillard F.P."/>
            <person name="Paul Ross R."/>
            <person name="Yang R."/>
            <person name="Briner A.E."/>
            <person name="Felis G.E."/>
            <person name="de Vos W.M."/>
            <person name="Barrangou R."/>
            <person name="Klaenhammer T.R."/>
            <person name="Caufield P.W."/>
            <person name="Cui Y."/>
            <person name="Zhang H."/>
            <person name="O'Toole P.W."/>
        </authorList>
    </citation>
    <scope>NUCLEOTIDE SEQUENCE [LARGE SCALE GENOMIC DNA]</scope>
    <source>
        <strain evidence="10 11">DSM 20444</strain>
    </source>
</reference>
<comment type="caution">
    <text evidence="10">The sequence shown here is derived from an EMBL/GenBank/DDBJ whole genome shotgun (WGS) entry which is preliminary data.</text>
</comment>
<evidence type="ECO:0000313" key="11">
    <source>
        <dbReference type="Proteomes" id="UP000050898"/>
    </source>
</evidence>
<feature type="domain" description="OmpR/PhoB-type" evidence="9">
    <location>
        <begin position="146"/>
        <end position="245"/>
    </location>
</feature>
<evidence type="ECO:0000256" key="5">
    <source>
        <dbReference type="ARBA" id="ARBA00023163"/>
    </source>
</evidence>
<gene>
    <name evidence="10" type="ORF">FD00_GL001408</name>
</gene>
<dbReference type="PATRIC" id="fig|1046596.6.peg.1491"/>
<dbReference type="GO" id="GO:0000976">
    <property type="term" value="F:transcription cis-regulatory region binding"/>
    <property type="evidence" value="ECO:0007669"/>
    <property type="project" value="TreeGrafter"/>
</dbReference>
<dbReference type="PROSITE" id="PS50110">
    <property type="entry name" value="RESPONSE_REGULATORY"/>
    <property type="match status" value="1"/>
</dbReference>
<dbReference type="FunFam" id="1.10.10.10:FF:000005">
    <property type="entry name" value="Two-component system response regulator"/>
    <property type="match status" value="1"/>
</dbReference>
<accession>A0A0R2E0N1</accession>
<dbReference type="InterPro" id="IPR039420">
    <property type="entry name" value="WalR-like"/>
</dbReference>
<protein>
    <submittedName>
        <fullName evidence="10">Winged helix family two component transcriptional regulator</fullName>
    </submittedName>
</protein>
<dbReference type="Proteomes" id="UP000050898">
    <property type="component" value="Unassembled WGS sequence"/>
</dbReference>
<dbReference type="PANTHER" id="PTHR48111:SF22">
    <property type="entry name" value="REGULATOR OF RPOS"/>
    <property type="match status" value="1"/>
</dbReference>
<keyword evidence="11" id="KW-1185">Reference proteome</keyword>
<dbReference type="GO" id="GO:0000156">
    <property type="term" value="F:phosphorelay response regulator activity"/>
    <property type="evidence" value="ECO:0007669"/>
    <property type="project" value="TreeGrafter"/>
</dbReference>